<dbReference type="SUPFAM" id="SSF55048">
    <property type="entry name" value="Probable ACP-binding domain of malonyl-CoA ACP transacylase"/>
    <property type="match status" value="1"/>
</dbReference>
<dbReference type="NCBIfam" id="TIGR04532">
    <property type="entry name" value="PT_fungal_PKS"/>
    <property type="match status" value="1"/>
</dbReference>
<proteinExistence type="predicted"/>
<dbReference type="PROSITE" id="PS50075">
    <property type="entry name" value="CARRIER"/>
    <property type="match status" value="1"/>
</dbReference>
<dbReference type="InterPro" id="IPR016036">
    <property type="entry name" value="Malonyl_transacylase_ACP-bd"/>
</dbReference>
<dbReference type="InterPro" id="IPR030918">
    <property type="entry name" value="PT_fungal_PKS"/>
</dbReference>
<dbReference type="InterPro" id="IPR049900">
    <property type="entry name" value="PKS_mFAS_DH"/>
</dbReference>
<dbReference type="Gene3D" id="3.10.129.110">
    <property type="entry name" value="Polyketide synthase dehydratase"/>
    <property type="match status" value="1"/>
</dbReference>
<feature type="active site" description="Proton acceptor; for dehydratase activity" evidence="5">
    <location>
        <position position="1314"/>
    </location>
</feature>
<dbReference type="SMART" id="SM00825">
    <property type="entry name" value="PKS_KS"/>
    <property type="match status" value="1"/>
</dbReference>
<dbReference type="InterPro" id="IPR001227">
    <property type="entry name" value="Ac_transferase_dom_sf"/>
</dbReference>
<evidence type="ECO:0000256" key="2">
    <source>
        <dbReference type="ARBA" id="ARBA00022553"/>
    </source>
</evidence>
<dbReference type="InterPro" id="IPR050091">
    <property type="entry name" value="PKS_NRPS_Biosynth_Enz"/>
</dbReference>
<feature type="domain" description="Ketosynthase family 3 (KS3)" evidence="8">
    <location>
        <begin position="368"/>
        <end position="800"/>
    </location>
</feature>
<evidence type="ECO:0000256" key="1">
    <source>
        <dbReference type="ARBA" id="ARBA00022450"/>
    </source>
</evidence>
<name>A0A7U2FDA6_PHANO</name>
<keyword evidence="4" id="KW-0677">Repeat</keyword>
<dbReference type="InterPro" id="IPR014043">
    <property type="entry name" value="Acyl_transferase_dom"/>
</dbReference>
<dbReference type="InterPro" id="IPR036736">
    <property type="entry name" value="ACP-like_sf"/>
</dbReference>
<feature type="active site" description="Proton donor; for dehydratase activity" evidence="5">
    <location>
        <position position="1503"/>
    </location>
</feature>
<reference evidence="11" key="1">
    <citation type="journal article" date="2021" name="BMC Genomics">
        <title>Chromosome-level genome assembly and manually-curated proteome of model necrotroph Parastagonospora nodorum Sn15 reveals a genome-wide trove of candidate effector homologs, and redundancy of virulence-related functions within an accessory chromosome.</title>
        <authorList>
            <person name="Bertazzoni S."/>
            <person name="Jones D.A.B."/>
            <person name="Phan H.T."/>
            <person name="Tan K.-C."/>
            <person name="Hane J.K."/>
        </authorList>
    </citation>
    <scope>NUCLEOTIDE SEQUENCE [LARGE SCALE GENOMIC DNA]</scope>
    <source>
        <strain evidence="11">SN15 / ATCC MYA-4574 / FGSC 10173)</strain>
    </source>
</reference>
<dbReference type="Pfam" id="PF00975">
    <property type="entry name" value="Thioesterase"/>
    <property type="match status" value="1"/>
</dbReference>
<dbReference type="InterPro" id="IPR042104">
    <property type="entry name" value="PKS_dehydratase_sf"/>
</dbReference>
<dbReference type="PANTHER" id="PTHR43775">
    <property type="entry name" value="FATTY ACID SYNTHASE"/>
    <property type="match status" value="1"/>
</dbReference>
<dbReference type="InterPro" id="IPR016039">
    <property type="entry name" value="Thiolase-like"/>
</dbReference>
<dbReference type="Pfam" id="PF22621">
    <property type="entry name" value="CurL-like_PKS_C"/>
    <property type="match status" value="1"/>
</dbReference>
<dbReference type="OrthoDB" id="329835at2759"/>
<dbReference type="GO" id="GO:0004315">
    <property type="term" value="F:3-oxoacyl-[acyl-carrier-protein] synthase activity"/>
    <property type="evidence" value="ECO:0007669"/>
    <property type="project" value="InterPro"/>
</dbReference>
<dbReference type="Pfam" id="PF16073">
    <property type="entry name" value="SAT"/>
    <property type="match status" value="1"/>
</dbReference>
<dbReference type="Pfam" id="PF00698">
    <property type="entry name" value="Acyl_transf_1"/>
    <property type="match status" value="1"/>
</dbReference>
<dbReference type="Gene3D" id="3.40.50.1820">
    <property type="entry name" value="alpha/beta hydrolase"/>
    <property type="match status" value="1"/>
</dbReference>
<dbReference type="SUPFAM" id="SSF52151">
    <property type="entry name" value="FabD/lysophospholipase-like"/>
    <property type="match status" value="1"/>
</dbReference>
<evidence type="ECO:0008006" key="12">
    <source>
        <dbReference type="Google" id="ProtNLM"/>
    </source>
</evidence>
<sequence>MSSITTVYLFGDQTDDARSCIRNILCTEQGPVLESFLRQSYGLLRANILSLGENEAPKSNFGSLLELLDAEFEGAPRVATEHALTSIAQFGVFFIETHLCRGHYPSARETYLMGLCSGSLTAAAVSCCRSATELLPVAVEVTGLSFRLGLLASETGDLFLCKPAVGDRSWAMTMPASLSDLIDEYIRTVASKDIVKASIPYVAVKSPKAVTICGPPHVLAQMANSEEFATMTTTSLPIYAPYHAEHVYNSCSITKLLRGMRLNVETFAKSIPIILKQTTANEVGGVNLVQMLSAAIESILMQCMDITEMTSELSIQLQNGSTELRIIPIVSGAAPMIQDILRSKTSIPIKIEKPNLELVCDTGNRGTRCKIAIVGSSGRFPQADNNEAFWDLLVQGKDVHKPVPASRWSSSSHVDTSERPKKNTSATPYGCWLENAGLFDARFFGMSPREAEQVDPAQRLALMATYEALEDGGIVSGQRSAQPTRVGVAFGVTSNDWMETNSAQNIDTYMIPGGNRAFIPGRINYTFKFSGPSYAVDTACSSSLAAIDVACRVLRMEEADTMIAGGVNIITNPDFTAGLDRGHFLSRTGGCKSFDDEADGYCRGEGVGVVVLKRLDDAIMDGDSIKGVLVDIRTNHSAEADSITRPHSKAQSDLFARLLNGLSPAKISYVEMHGTGTQVGDATEMSSVLDVIAPSRGPRRRAREEAVHLGSAKANVGHGEAVAGVTSFIKLLLMLEHDTIPPHVGIKTRLNRRFPKDLADRGVRIASAPVPWKRRGAAPRFALVNNFSAAGGNTALLLQDAPAQEKPVITGGIRPVFPVVISAKTRSALHANARALLCFLQKGHKDLPSLSYTTTARRMHHSHRLSFSVSSVEELISKLVAISSQATDSQSSSRPPSVCFVFTGQGGHYLGMGRELYHTNKAFRTDVQRFDTLVKVMGFKPFLPLIHSNTGDVSNFSAEQTQLAHVSLQMALCRLWNSWGIVPSSAMGHSLGYYTALNVAGILSDSDTLFAVGTRARLLQNKCKLGTHCMLAVKASKDDVEHLLPAAAAVDIACVNGPHDVVLSGKRIDIETVGKSLQEQQIHSVVLDTQFAFHSSQVDCILEDFGKAMQAINLEVACIPILCPRTGELIQTGEILDRRQLVHHCRETVDIISAIEAAKRQGVITSFTRFLEVGHNATVTSMLKATLGKSCHAKSSLRKNVHNWKSLTETVAWLYEAGANVQWARFHRDCGSSLEVVHLPHYIWDLKNYWIQYVNDWSLRKGEPALTCSCSSRPTLLSSVIHRVQGERIERLPATIDIQSDLSRPEMRGIAHGHKVNGLPLCTPSIYAEIAFTIGHYVQKIFPDQLSSTQVSIENINIIKALVATLEEPQWLQTLVKVDEHLHTVCSFSTVQEDGTIIMHHADCVIGYDAPCSDTATEEDAIQINSAIKTVRAGLASGSAYRFNPTMVYRMVATLAEFDPAYRGLQEVVLDSKNMAATSVVSFNATPEDQSCQSFTILPTYIDCFSQVAGFIMNAHDASDLEKECFVNHGWGSLTMYAELKRDSVYECYVKMEKGEGSIWRGKLTVVCGDILVAAFDDLTLQGVHPKILHRVLCSAQKSQMQRSQSSPKREVDNTLEDPLLVAATCTDVHEGISSLGSSLDRLVGIVSEESGIERKELNDDVELAGLGIDSLLSLLIASRLKDDLDFDPGSGITFFDDYRTLGQLKGAYAKSKGYSPDTTSSSNSERKETMGIETPLTLSESGCSTGAASPYHSPERPVTSLVLQRASALDSKILFLFPDGSGSASSYTSLPPVSPHLTVVALLSPYRHDPENMACTLDALLVSYIMEIKRRQPADGYTLGGWSSGGVFAFRAAQLLLQQGDIVRDLLLLDSPPLRVGGGLGQLPERFYKHCREVGIFGQIASSGEKTTSRKHPTWLTSHFKATVNLLAAHRATPLTIPHGYSKPRVSLCWAGKCALDGIRYKAFEIEAGDSEDVRFLAEPRRDFGPGAWADLFPGITCHVTLLEQWDHFNMMVGDGAKDLSHFFATRI</sequence>
<feature type="region of interest" description="Disordered" evidence="6">
    <location>
        <begin position="403"/>
        <end position="425"/>
    </location>
</feature>
<dbReference type="VEuPathDB" id="FungiDB:JI435_099320"/>
<dbReference type="PROSITE" id="PS52019">
    <property type="entry name" value="PKS_MFAS_DH"/>
    <property type="match status" value="1"/>
</dbReference>
<evidence type="ECO:0000256" key="6">
    <source>
        <dbReference type="SAM" id="MobiDB-lite"/>
    </source>
</evidence>
<evidence type="ECO:0000313" key="11">
    <source>
        <dbReference type="Proteomes" id="UP000663193"/>
    </source>
</evidence>
<dbReference type="PROSITE" id="PS52004">
    <property type="entry name" value="KS3_2"/>
    <property type="match status" value="1"/>
</dbReference>
<dbReference type="InterPro" id="IPR029058">
    <property type="entry name" value="AB_hydrolase_fold"/>
</dbReference>
<dbReference type="Proteomes" id="UP000663193">
    <property type="component" value="Chromosome 15"/>
</dbReference>
<dbReference type="PROSITE" id="PS00012">
    <property type="entry name" value="PHOSPHOPANTETHEINE"/>
    <property type="match status" value="1"/>
</dbReference>
<dbReference type="Gene3D" id="3.30.70.3290">
    <property type="match status" value="1"/>
</dbReference>
<organism evidence="10 11">
    <name type="scientific">Phaeosphaeria nodorum (strain SN15 / ATCC MYA-4574 / FGSC 10173)</name>
    <name type="common">Glume blotch fungus</name>
    <name type="synonym">Parastagonospora nodorum</name>
    <dbReference type="NCBI Taxonomy" id="321614"/>
    <lineage>
        <taxon>Eukaryota</taxon>
        <taxon>Fungi</taxon>
        <taxon>Dikarya</taxon>
        <taxon>Ascomycota</taxon>
        <taxon>Pezizomycotina</taxon>
        <taxon>Dothideomycetes</taxon>
        <taxon>Pleosporomycetidae</taxon>
        <taxon>Pleosporales</taxon>
        <taxon>Pleosporineae</taxon>
        <taxon>Phaeosphaeriaceae</taxon>
        <taxon>Parastagonospora</taxon>
    </lineage>
</organism>
<dbReference type="Gene3D" id="3.40.47.10">
    <property type="match status" value="1"/>
</dbReference>
<dbReference type="Pfam" id="PF00550">
    <property type="entry name" value="PP-binding"/>
    <property type="match status" value="1"/>
</dbReference>
<dbReference type="PANTHER" id="PTHR43775:SF40">
    <property type="entry name" value="NORSOLORINIC ACID SYNTHASE STCA"/>
    <property type="match status" value="1"/>
</dbReference>
<dbReference type="InterPro" id="IPR014031">
    <property type="entry name" value="Ketoacyl_synth_C"/>
</dbReference>
<dbReference type="InterPro" id="IPR009081">
    <property type="entry name" value="PP-bd_ACP"/>
</dbReference>
<dbReference type="SUPFAM" id="SSF53474">
    <property type="entry name" value="alpha/beta-Hydrolases"/>
    <property type="match status" value="1"/>
</dbReference>
<dbReference type="InterPro" id="IPR014030">
    <property type="entry name" value="Ketoacyl_synth_N"/>
</dbReference>
<evidence type="ECO:0000259" key="9">
    <source>
        <dbReference type="PROSITE" id="PS52019"/>
    </source>
</evidence>
<dbReference type="InterPro" id="IPR001031">
    <property type="entry name" value="Thioesterase"/>
</dbReference>
<dbReference type="Gene3D" id="1.10.1200.10">
    <property type="entry name" value="ACP-like"/>
    <property type="match status" value="1"/>
</dbReference>
<evidence type="ECO:0000259" key="8">
    <source>
        <dbReference type="PROSITE" id="PS52004"/>
    </source>
</evidence>
<dbReference type="InterPro" id="IPR032088">
    <property type="entry name" value="SAT"/>
</dbReference>
<dbReference type="Pfam" id="PF00109">
    <property type="entry name" value="ketoacyl-synt"/>
    <property type="match status" value="1"/>
</dbReference>
<evidence type="ECO:0000256" key="4">
    <source>
        <dbReference type="ARBA" id="ARBA00022737"/>
    </source>
</evidence>
<keyword evidence="11" id="KW-1185">Reference proteome</keyword>
<dbReference type="SMART" id="SM00827">
    <property type="entry name" value="PKS_AT"/>
    <property type="match status" value="1"/>
</dbReference>
<dbReference type="InterPro" id="IPR018201">
    <property type="entry name" value="Ketoacyl_synth_AS"/>
</dbReference>
<dbReference type="GO" id="GO:0006633">
    <property type="term" value="P:fatty acid biosynthetic process"/>
    <property type="evidence" value="ECO:0007669"/>
    <property type="project" value="InterPro"/>
</dbReference>
<evidence type="ECO:0000313" key="10">
    <source>
        <dbReference type="EMBL" id="QRD03165.1"/>
    </source>
</evidence>
<dbReference type="EMBL" id="CP069037">
    <property type="protein sequence ID" value="QRD03165.1"/>
    <property type="molecule type" value="Genomic_DNA"/>
</dbReference>
<dbReference type="SUPFAM" id="SSF53901">
    <property type="entry name" value="Thiolase-like"/>
    <property type="match status" value="2"/>
</dbReference>
<feature type="region of interest" description="Disordered" evidence="6">
    <location>
        <begin position="1712"/>
        <end position="1732"/>
    </location>
</feature>
<protein>
    <recommendedName>
        <fullName evidence="12">Carrier domain-containing protein</fullName>
    </recommendedName>
</protein>
<dbReference type="CDD" id="cd00833">
    <property type="entry name" value="PKS"/>
    <property type="match status" value="1"/>
</dbReference>
<dbReference type="Gene3D" id="3.40.366.10">
    <property type="entry name" value="Malonyl-Coenzyme A Acyl Carrier Protein, domain 2"/>
    <property type="match status" value="1"/>
</dbReference>
<dbReference type="PROSITE" id="PS00606">
    <property type="entry name" value="KS3_1"/>
    <property type="match status" value="1"/>
</dbReference>
<feature type="region of interest" description="C-terminal hotdog fold" evidence="5">
    <location>
        <begin position="1440"/>
        <end position="1590"/>
    </location>
</feature>
<dbReference type="InterPro" id="IPR020841">
    <property type="entry name" value="PKS_Beta-ketoAc_synthase_dom"/>
</dbReference>
<dbReference type="SUPFAM" id="SSF47336">
    <property type="entry name" value="ACP-like"/>
    <property type="match status" value="1"/>
</dbReference>
<keyword evidence="2" id="KW-0597">Phosphoprotein</keyword>
<evidence type="ECO:0000256" key="3">
    <source>
        <dbReference type="ARBA" id="ARBA00022679"/>
    </source>
</evidence>
<keyword evidence="1" id="KW-0596">Phosphopantetheine</keyword>
<evidence type="ECO:0000259" key="7">
    <source>
        <dbReference type="PROSITE" id="PS50075"/>
    </source>
</evidence>
<dbReference type="InterPro" id="IPR016035">
    <property type="entry name" value="Acyl_Trfase/lysoPLipase"/>
</dbReference>
<feature type="domain" description="PKS/mFAS DH" evidence="9">
    <location>
        <begin position="1282"/>
        <end position="1590"/>
    </location>
</feature>
<keyword evidence="3" id="KW-0808">Transferase</keyword>
<dbReference type="InterPro" id="IPR006162">
    <property type="entry name" value="Ppantetheine_attach_site"/>
</dbReference>
<evidence type="ECO:0000256" key="5">
    <source>
        <dbReference type="PROSITE-ProRule" id="PRU01363"/>
    </source>
</evidence>
<accession>A0A7U2FDA6</accession>
<feature type="domain" description="Carrier" evidence="7">
    <location>
        <begin position="1634"/>
        <end position="1713"/>
    </location>
</feature>
<feature type="region of interest" description="N-terminal hotdog fold" evidence="5">
    <location>
        <begin position="1282"/>
        <end position="1413"/>
    </location>
</feature>
<dbReference type="Pfam" id="PF02801">
    <property type="entry name" value="Ketoacyl-synt_C"/>
    <property type="match status" value="1"/>
</dbReference>
<gene>
    <name evidence="10" type="ORF">JI435_099320</name>
</gene>